<sequence length="307" mass="31856">MIVQDNACDWGGGAGVYCHGSSPTIEGVIIRDNASQDVGGGLYCKGNSAPTLRNVLINGNTAAINQFGGGGIACWNSSPVLYNVTISGNSSSIGGGLSIIHLLGYGEQFVGSNPVLVNTILWGNSPDEVNNSAPADSGSITISYSDVQGGLDSIGLPNGGAITWGDGNIDVDPMFVDTNNGDYTLQMDSPLIDAGHPDSTDADGTRADMGAYYYDQFGQPTRVLDLISTPSASTIGLAWSANSASSSYNIYRSTDAETDFYTAVPFITTSDTALSDSSVSADNTYYYRIGAVDSDGNEGLLAFKEHG</sequence>
<evidence type="ECO:0008006" key="2">
    <source>
        <dbReference type="Google" id="ProtNLM"/>
    </source>
</evidence>
<gene>
    <name evidence="1" type="ORF">METZ01_LOCUS356509</name>
</gene>
<dbReference type="InterPro" id="IPR011050">
    <property type="entry name" value="Pectin_lyase_fold/virulence"/>
</dbReference>
<dbReference type="SUPFAM" id="SSF51126">
    <property type="entry name" value="Pectin lyase-like"/>
    <property type="match status" value="1"/>
</dbReference>
<organism evidence="1">
    <name type="scientific">marine metagenome</name>
    <dbReference type="NCBI Taxonomy" id="408172"/>
    <lineage>
        <taxon>unclassified sequences</taxon>
        <taxon>metagenomes</taxon>
        <taxon>ecological metagenomes</taxon>
    </lineage>
</organism>
<evidence type="ECO:0000313" key="1">
    <source>
        <dbReference type="EMBL" id="SVD03655.1"/>
    </source>
</evidence>
<dbReference type="SUPFAM" id="SSF49265">
    <property type="entry name" value="Fibronectin type III"/>
    <property type="match status" value="1"/>
</dbReference>
<dbReference type="EMBL" id="UINC01125672">
    <property type="protein sequence ID" value="SVD03655.1"/>
    <property type="molecule type" value="Genomic_DNA"/>
</dbReference>
<dbReference type="InterPro" id="IPR036116">
    <property type="entry name" value="FN3_sf"/>
</dbReference>
<protein>
    <recommendedName>
        <fullName evidence="2">Fibronectin type-III domain-containing protein</fullName>
    </recommendedName>
</protein>
<name>A0A382S2G5_9ZZZZ</name>
<dbReference type="Gene3D" id="2.60.40.10">
    <property type="entry name" value="Immunoglobulins"/>
    <property type="match status" value="1"/>
</dbReference>
<dbReference type="InterPro" id="IPR013783">
    <property type="entry name" value="Ig-like_fold"/>
</dbReference>
<proteinExistence type="predicted"/>
<reference evidence="1" key="1">
    <citation type="submission" date="2018-05" db="EMBL/GenBank/DDBJ databases">
        <authorList>
            <person name="Lanie J.A."/>
            <person name="Ng W.-L."/>
            <person name="Kazmierczak K.M."/>
            <person name="Andrzejewski T.M."/>
            <person name="Davidsen T.M."/>
            <person name="Wayne K.J."/>
            <person name="Tettelin H."/>
            <person name="Glass J.I."/>
            <person name="Rusch D."/>
            <person name="Podicherti R."/>
            <person name="Tsui H.-C.T."/>
            <person name="Winkler M.E."/>
        </authorList>
    </citation>
    <scope>NUCLEOTIDE SEQUENCE</scope>
</reference>
<feature type="non-terminal residue" evidence="1">
    <location>
        <position position="307"/>
    </location>
</feature>
<dbReference type="InterPro" id="IPR012334">
    <property type="entry name" value="Pectin_lyas_fold"/>
</dbReference>
<dbReference type="Gene3D" id="2.160.20.10">
    <property type="entry name" value="Single-stranded right-handed beta-helix, Pectin lyase-like"/>
    <property type="match status" value="1"/>
</dbReference>
<dbReference type="AlphaFoldDB" id="A0A382S2G5"/>
<accession>A0A382S2G5</accession>